<keyword evidence="3" id="KW-1185">Reference proteome</keyword>
<dbReference type="EMBL" id="JAUEPT010000037">
    <property type="protein sequence ID" value="KAK0439641.1"/>
    <property type="molecule type" value="Genomic_DNA"/>
</dbReference>
<organism evidence="2 3">
    <name type="scientific">Armillaria borealis</name>
    <dbReference type="NCBI Taxonomy" id="47425"/>
    <lineage>
        <taxon>Eukaryota</taxon>
        <taxon>Fungi</taxon>
        <taxon>Dikarya</taxon>
        <taxon>Basidiomycota</taxon>
        <taxon>Agaricomycotina</taxon>
        <taxon>Agaricomycetes</taxon>
        <taxon>Agaricomycetidae</taxon>
        <taxon>Agaricales</taxon>
        <taxon>Marasmiineae</taxon>
        <taxon>Physalacriaceae</taxon>
        <taxon>Armillaria</taxon>
    </lineage>
</organism>
<comment type="caution">
    <text evidence="2">The sequence shown here is derived from an EMBL/GenBank/DDBJ whole genome shotgun (WGS) entry which is preliminary data.</text>
</comment>
<feature type="compositionally biased region" description="Gly residues" evidence="1">
    <location>
        <begin position="387"/>
        <end position="396"/>
    </location>
</feature>
<name>A0AA39JBD0_9AGAR</name>
<feature type="compositionally biased region" description="Low complexity" evidence="1">
    <location>
        <begin position="256"/>
        <end position="273"/>
    </location>
</feature>
<feature type="region of interest" description="Disordered" evidence="1">
    <location>
        <begin position="357"/>
        <end position="457"/>
    </location>
</feature>
<feature type="compositionally biased region" description="Low complexity" evidence="1">
    <location>
        <begin position="402"/>
        <end position="414"/>
    </location>
</feature>
<sequence>MAVSHSSKEHRSYGWKAFGGSGHVLTAVERAESTSTSNKELSSQSQEASLIIVGDVLPTRFWVNKLGSWKQEFDPMKNAKFSLLLGEPQDIEFCKDWVNAIGRINGATLLIAGGASVCSCIQAENAATQIRFGSSVFELLFALKQDVMANMLDNLIQTWPVDTEHQAGLDQLKTTHRVNRLKVFNVDESPMLPQHVASTLKGTLVEVHFTIRHWAIRRNKEPTQHTFSCTMNQICILKRAPPIAPNPYNSVIAPTPASEPSSNNEASASQPQSLTPAPEAVQRQEPPLLPQSTSPPTLPPQGPQTISKPTRPLPAALSKETVSGTWRDLATLNINDLCVLPTTPECYPFPLGTKQVLGPEEHGAPNNEADTGFSTKTITNPLDHIEGLGGESGGGNVTQEEPSSGNSSVPPSTSRGKAPGSKGNKRNVMTRLSKSTLPKPDCPYDDERRCASQFGYG</sequence>
<feature type="compositionally biased region" description="Polar residues" evidence="1">
    <location>
        <begin position="368"/>
        <end position="380"/>
    </location>
</feature>
<proteinExistence type="predicted"/>
<dbReference type="AlphaFoldDB" id="A0AA39JBD0"/>
<evidence type="ECO:0000313" key="3">
    <source>
        <dbReference type="Proteomes" id="UP001175226"/>
    </source>
</evidence>
<accession>A0AA39JBD0</accession>
<gene>
    <name evidence="2" type="ORF">EV421DRAFT_1737802</name>
</gene>
<reference evidence="2" key="1">
    <citation type="submission" date="2023-06" db="EMBL/GenBank/DDBJ databases">
        <authorList>
            <consortium name="Lawrence Berkeley National Laboratory"/>
            <person name="Ahrendt S."/>
            <person name="Sahu N."/>
            <person name="Indic B."/>
            <person name="Wong-Bajracharya J."/>
            <person name="Merenyi Z."/>
            <person name="Ke H.-M."/>
            <person name="Monk M."/>
            <person name="Kocsube S."/>
            <person name="Drula E."/>
            <person name="Lipzen A."/>
            <person name="Balint B."/>
            <person name="Henrissat B."/>
            <person name="Andreopoulos B."/>
            <person name="Martin F.M."/>
            <person name="Harder C.B."/>
            <person name="Rigling D."/>
            <person name="Ford K.L."/>
            <person name="Foster G.D."/>
            <person name="Pangilinan J."/>
            <person name="Papanicolaou A."/>
            <person name="Barry K."/>
            <person name="LaButti K."/>
            <person name="Viragh M."/>
            <person name="Koriabine M."/>
            <person name="Yan M."/>
            <person name="Riley R."/>
            <person name="Champramary S."/>
            <person name="Plett K.L."/>
            <person name="Tsai I.J."/>
            <person name="Slot J."/>
            <person name="Sipos G."/>
            <person name="Plett J."/>
            <person name="Nagy L.G."/>
            <person name="Grigoriev I.V."/>
        </authorList>
    </citation>
    <scope>NUCLEOTIDE SEQUENCE</scope>
    <source>
        <strain evidence="2">FPL87.14</strain>
    </source>
</reference>
<evidence type="ECO:0000313" key="2">
    <source>
        <dbReference type="EMBL" id="KAK0439641.1"/>
    </source>
</evidence>
<feature type="region of interest" description="Disordered" evidence="1">
    <location>
        <begin position="248"/>
        <end position="319"/>
    </location>
</feature>
<dbReference type="Proteomes" id="UP001175226">
    <property type="component" value="Unassembled WGS sequence"/>
</dbReference>
<protein>
    <submittedName>
        <fullName evidence="2">Uncharacterized protein</fullName>
    </submittedName>
</protein>
<evidence type="ECO:0000256" key="1">
    <source>
        <dbReference type="SAM" id="MobiDB-lite"/>
    </source>
</evidence>